<accession>A0A4Q7LBC6</accession>
<comment type="pathway">
    <text evidence="10">Lipid metabolism; phospholipid metabolism.</text>
</comment>
<comment type="subunit">
    <text evidence="9 10">Homodimer. Probably interacts with PlsY.</text>
</comment>
<organism evidence="11 12">
    <name type="scientific">Sphaerotilus mobilis</name>
    <dbReference type="NCBI Taxonomy" id="47994"/>
    <lineage>
        <taxon>Bacteria</taxon>
        <taxon>Pseudomonadati</taxon>
        <taxon>Pseudomonadota</taxon>
        <taxon>Betaproteobacteria</taxon>
        <taxon>Burkholderiales</taxon>
        <taxon>Sphaerotilaceae</taxon>
        <taxon>Sphaerotilus</taxon>
    </lineage>
</organism>
<dbReference type="InterPro" id="IPR003664">
    <property type="entry name" value="FA_synthesis"/>
</dbReference>
<dbReference type="Proteomes" id="UP000293433">
    <property type="component" value="Unassembled WGS sequence"/>
</dbReference>
<evidence type="ECO:0000313" key="11">
    <source>
        <dbReference type="EMBL" id="RZS47457.1"/>
    </source>
</evidence>
<dbReference type="GO" id="GO:0043811">
    <property type="term" value="F:phosphate:acyl-[acyl carrier protein] acyltransferase activity"/>
    <property type="evidence" value="ECO:0007669"/>
    <property type="project" value="UniProtKB-UniRule"/>
</dbReference>
<dbReference type="PIRSF" id="PIRSF002465">
    <property type="entry name" value="Phsphlp_syn_PlsX"/>
    <property type="match status" value="1"/>
</dbReference>
<evidence type="ECO:0000256" key="4">
    <source>
        <dbReference type="ARBA" id="ARBA00022679"/>
    </source>
</evidence>
<evidence type="ECO:0000256" key="9">
    <source>
        <dbReference type="ARBA" id="ARBA00046608"/>
    </source>
</evidence>
<dbReference type="Pfam" id="PF02504">
    <property type="entry name" value="FA_synthesis"/>
    <property type="match status" value="1"/>
</dbReference>
<dbReference type="GO" id="GO:0006633">
    <property type="term" value="P:fatty acid biosynthetic process"/>
    <property type="evidence" value="ECO:0007669"/>
    <property type="project" value="UniProtKB-UniRule"/>
</dbReference>
<comment type="similarity">
    <text evidence="10">Belongs to the PlsX family.</text>
</comment>
<dbReference type="AlphaFoldDB" id="A0A4Q7LBC6"/>
<reference evidence="11 12" key="1">
    <citation type="submission" date="2019-02" db="EMBL/GenBank/DDBJ databases">
        <title>Genomic Encyclopedia of Type Strains, Phase IV (KMG-IV): sequencing the most valuable type-strain genomes for metagenomic binning, comparative biology and taxonomic classification.</title>
        <authorList>
            <person name="Goeker M."/>
        </authorList>
    </citation>
    <scope>NUCLEOTIDE SEQUENCE [LARGE SCALE GENOMIC DNA]</scope>
    <source>
        <strain evidence="11 12">DSM 10617</strain>
    </source>
</reference>
<keyword evidence="6 10" id="KW-0594">Phospholipid biosynthesis</keyword>
<comment type="subcellular location">
    <subcellularLocation>
        <location evidence="10">Cytoplasm</location>
    </subcellularLocation>
    <text evidence="10">Associated with the membrane possibly through PlsY.</text>
</comment>
<evidence type="ECO:0000256" key="3">
    <source>
        <dbReference type="ARBA" id="ARBA00022516"/>
    </source>
</evidence>
<dbReference type="PANTHER" id="PTHR30100:SF1">
    <property type="entry name" value="PHOSPHATE ACYLTRANSFERASE"/>
    <property type="match status" value="1"/>
</dbReference>
<comment type="caution">
    <text evidence="11">The sequence shown here is derived from an EMBL/GenBank/DDBJ whole genome shotgun (WGS) entry which is preliminary data.</text>
</comment>
<dbReference type="NCBIfam" id="TIGR00182">
    <property type="entry name" value="plsX"/>
    <property type="match status" value="1"/>
</dbReference>
<dbReference type="EC" id="2.3.1.274" evidence="8 10"/>
<proteinExistence type="inferred from homology"/>
<dbReference type="HAMAP" id="MF_00019">
    <property type="entry name" value="PlsX"/>
    <property type="match status" value="1"/>
</dbReference>
<dbReference type="SUPFAM" id="SSF53659">
    <property type="entry name" value="Isocitrate/Isopropylmalate dehydrogenase-like"/>
    <property type="match status" value="1"/>
</dbReference>
<dbReference type="PANTHER" id="PTHR30100">
    <property type="entry name" value="FATTY ACID/PHOSPHOLIPID SYNTHESIS PROTEIN PLSX"/>
    <property type="match status" value="1"/>
</dbReference>
<evidence type="ECO:0000313" key="12">
    <source>
        <dbReference type="Proteomes" id="UP000293433"/>
    </source>
</evidence>
<name>A0A4Q7LBC6_9BURK</name>
<evidence type="ECO:0000256" key="7">
    <source>
        <dbReference type="ARBA" id="ARBA00023264"/>
    </source>
</evidence>
<keyword evidence="11" id="KW-0012">Acyltransferase</keyword>
<keyword evidence="4 10" id="KW-0808">Transferase</keyword>
<evidence type="ECO:0000256" key="10">
    <source>
        <dbReference type="HAMAP-Rule" id="MF_00019"/>
    </source>
</evidence>
<dbReference type="InterPro" id="IPR012281">
    <property type="entry name" value="Phospholipid_synth_PlsX-like"/>
</dbReference>
<dbReference type="EMBL" id="SGWV01000012">
    <property type="protein sequence ID" value="RZS47457.1"/>
    <property type="molecule type" value="Genomic_DNA"/>
</dbReference>
<evidence type="ECO:0000256" key="8">
    <source>
        <dbReference type="ARBA" id="ARBA00024069"/>
    </source>
</evidence>
<evidence type="ECO:0000256" key="2">
    <source>
        <dbReference type="ARBA" id="ARBA00022490"/>
    </source>
</evidence>
<dbReference type="GO" id="GO:0005737">
    <property type="term" value="C:cytoplasm"/>
    <property type="evidence" value="ECO:0007669"/>
    <property type="project" value="UniProtKB-SubCell"/>
</dbReference>
<protein>
    <recommendedName>
        <fullName evidence="8 10">Phosphate acyltransferase</fullName>
        <ecNumber evidence="8 10">2.3.1.274</ecNumber>
    </recommendedName>
    <alternativeName>
        <fullName evidence="10">Acyl-ACP phosphotransacylase</fullName>
    </alternativeName>
    <alternativeName>
        <fullName evidence="10">Acyl-[acyl-carrier-protein]--phosphate acyltransferase</fullName>
    </alternativeName>
    <alternativeName>
        <fullName evidence="10">Phosphate-acyl-ACP acyltransferase</fullName>
    </alternativeName>
</protein>
<evidence type="ECO:0000256" key="1">
    <source>
        <dbReference type="ARBA" id="ARBA00001232"/>
    </source>
</evidence>
<keyword evidence="2 10" id="KW-0963">Cytoplasm</keyword>
<evidence type="ECO:0000256" key="6">
    <source>
        <dbReference type="ARBA" id="ARBA00023209"/>
    </source>
</evidence>
<dbReference type="Gene3D" id="3.40.718.10">
    <property type="entry name" value="Isopropylmalate Dehydrogenase"/>
    <property type="match status" value="1"/>
</dbReference>
<keyword evidence="12" id="KW-1185">Reference proteome</keyword>
<comment type="function">
    <text evidence="10">Catalyzes the reversible formation of acyl-phosphate (acyl-PO(4)) from acyl-[acyl-carrier-protein] (acyl-ACP). This enzyme utilizes acyl-ACP as fatty acyl donor, but not acyl-CoA.</text>
</comment>
<keyword evidence="5 10" id="KW-0443">Lipid metabolism</keyword>
<evidence type="ECO:0000256" key="5">
    <source>
        <dbReference type="ARBA" id="ARBA00023098"/>
    </source>
</evidence>
<keyword evidence="3 10" id="KW-0444">Lipid biosynthesis</keyword>
<keyword evidence="7 10" id="KW-1208">Phospholipid metabolism</keyword>
<gene>
    <name evidence="10" type="primary">plsX</name>
    <name evidence="11" type="ORF">EV685_3662</name>
</gene>
<sequence length="375" mass="39584">MTTLPASPAAVDAPARQNRPVRLSVDCMGGDHGPSVTLPACKVFLAKHAEAELILVGKPGALAEAAAWPRVRIVDASEVVEMHDPVEIALRKKRDSSMRVAIQQVKGDDAPADACVSAGNTGALMAVARYLLKTLDGIDRPAIASVMPNQHDGYTTMLDLGANVDCSAEHLLQFAIMGSALVAAVDGKEAPTVGLLNIGEETIKGSEVIKQAGELLRTAHASGLINFHGNVEGNDIFKGTTDLVVCDGFVGNVALKTAEGLASMLSNFIKQEFTRTPLTKLAALVAMPVLKHFKDRVDHRRYNGAALLGLRGLVFKSHGSADALAFENALSRAYDAARNRLLDRVHQRIDVAMKTLPGSAVAAVADVVPSPRQAA</sequence>
<comment type="catalytic activity">
    <reaction evidence="1 10">
        <text>a fatty acyl-[ACP] + phosphate = an acyl phosphate + holo-[ACP]</text>
        <dbReference type="Rhea" id="RHEA:42292"/>
        <dbReference type="Rhea" id="RHEA-COMP:9685"/>
        <dbReference type="Rhea" id="RHEA-COMP:14125"/>
        <dbReference type="ChEBI" id="CHEBI:43474"/>
        <dbReference type="ChEBI" id="CHEBI:59918"/>
        <dbReference type="ChEBI" id="CHEBI:64479"/>
        <dbReference type="ChEBI" id="CHEBI:138651"/>
        <dbReference type="EC" id="2.3.1.274"/>
    </reaction>
</comment>
<dbReference type="GO" id="GO:0008654">
    <property type="term" value="P:phospholipid biosynthetic process"/>
    <property type="evidence" value="ECO:0007669"/>
    <property type="project" value="UniProtKB-KW"/>
</dbReference>
<dbReference type="UniPathway" id="UPA00085"/>